<evidence type="ECO:0000313" key="2">
    <source>
        <dbReference type="EMBL" id="KAK5102213.1"/>
    </source>
</evidence>
<feature type="region of interest" description="Disordered" evidence="1">
    <location>
        <begin position="1"/>
        <end position="171"/>
    </location>
</feature>
<feature type="compositionally biased region" description="Polar residues" evidence="1">
    <location>
        <begin position="425"/>
        <end position="434"/>
    </location>
</feature>
<gene>
    <name evidence="2" type="ORF">LTR24_000446</name>
</gene>
<feature type="compositionally biased region" description="Basic and acidic residues" evidence="1">
    <location>
        <begin position="56"/>
        <end position="67"/>
    </location>
</feature>
<protein>
    <submittedName>
        <fullName evidence="2">Uncharacterized protein</fullName>
    </submittedName>
</protein>
<comment type="caution">
    <text evidence="2">The sequence shown here is derived from an EMBL/GenBank/DDBJ whole genome shotgun (WGS) entry which is preliminary data.</text>
</comment>
<feature type="compositionally biased region" description="Basic and acidic residues" evidence="1">
    <location>
        <begin position="9"/>
        <end position="22"/>
    </location>
</feature>
<dbReference type="EMBL" id="JAVRRG010000003">
    <property type="protein sequence ID" value="KAK5102213.1"/>
    <property type="molecule type" value="Genomic_DNA"/>
</dbReference>
<feature type="region of interest" description="Disordered" evidence="1">
    <location>
        <begin position="341"/>
        <end position="397"/>
    </location>
</feature>
<feature type="compositionally biased region" description="Basic residues" evidence="1">
    <location>
        <begin position="354"/>
        <end position="382"/>
    </location>
</feature>
<feature type="compositionally biased region" description="Polar residues" evidence="1">
    <location>
        <begin position="87"/>
        <end position="100"/>
    </location>
</feature>
<feature type="region of interest" description="Disordered" evidence="1">
    <location>
        <begin position="409"/>
        <end position="434"/>
    </location>
</feature>
<sequence>MSTVLPKARQTDQENQDKHVHFAADPPDLIIPPPGSFAKPAELSASHPMRQMPACERFRTEPYRRYDAQQGFQALNAHSEPDGGTADQRNTASENVTSSKTNDEHLPPLDLPSLEPSDPRSPPPPYSPCQKAAQEHDARSPSDHMYDRDASAKPRPTLDLTDLSDEEPDEVRNSSSYKWYLNFRYLSLTLQPELPMQVFMVGISSCVRIDGQAATQFEMGNVLAYLFEDLIVFARSPFISSLPDPNVTTSEHVPLVIDSGLEVLEHQSLRFCHIRHATEVDKTALLIECSHNLSEDETHHRVPVERHTRALRQKRLVHITFQTTCQRRKVSQPLKPWIEEDQPQHTQNDDQIPHHHHHHNYSHCHRHKHSHSHHCAKKHYPHHYQPSGRYQRDEAPNFHDYLPNIHDAFTPRHHKSPHHEHNSDNMEFSQTSNEDVSAVALEFALPIGFPGAGSSDDSDNNSTTFHGCLSRAILRSNSIERHTA</sequence>
<name>A0ABR0KPY1_9EURO</name>
<evidence type="ECO:0000313" key="3">
    <source>
        <dbReference type="Proteomes" id="UP001345013"/>
    </source>
</evidence>
<organism evidence="2 3">
    <name type="scientific">Lithohypha guttulata</name>
    <dbReference type="NCBI Taxonomy" id="1690604"/>
    <lineage>
        <taxon>Eukaryota</taxon>
        <taxon>Fungi</taxon>
        <taxon>Dikarya</taxon>
        <taxon>Ascomycota</taxon>
        <taxon>Pezizomycotina</taxon>
        <taxon>Eurotiomycetes</taxon>
        <taxon>Chaetothyriomycetidae</taxon>
        <taxon>Chaetothyriales</taxon>
        <taxon>Trichomeriaceae</taxon>
        <taxon>Lithohypha</taxon>
    </lineage>
</organism>
<feature type="compositionally biased region" description="Basic and acidic residues" evidence="1">
    <location>
        <begin position="133"/>
        <end position="152"/>
    </location>
</feature>
<evidence type="ECO:0000256" key="1">
    <source>
        <dbReference type="SAM" id="MobiDB-lite"/>
    </source>
</evidence>
<reference evidence="2 3" key="1">
    <citation type="submission" date="2023-08" db="EMBL/GenBank/DDBJ databases">
        <title>Black Yeasts Isolated from many extreme environments.</title>
        <authorList>
            <person name="Coleine C."/>
            <person name="Stajich J.E."/>
            <person name="Selbmann L."/>
        </authorList>
    </citation>
    <scope>NUCLEOTIDE SEQUENCE [LARGE SCALE GENOMIC DNA]</scope>
    <source>
        <strain evidence="2 3">CCFEE 5885</strain>
    </source>
</reference>
<proteinExistence type="predicted"/>
<dbReference type="Proteomes" id="UP001345013">
    <property type="component" value="Unassembled WGS sequence"/>
</dbReference>
<keyword evidence="3" id="KW-1185">Reference proteome</keyword>
<accession>A0ABR0KPY1</accession>